<dbReference type="PANTHER" id="PTHR30615:SF16">
    <property type="entry name" value="SECONDARY THIAMINE-PHOSPHATE SYNTHASE ENZYME"/>
    <property type="match status" value="1"/>
</dbReference>
<gene>
    <name evidence="1" type="ORF">DFQ27_000108</name>
</gene>
<comment type="caution">
    <text evidence="1">The sequence shown here is derived from an EMBL/GenBank/DDBJ whole genome shotgun (WGS) entry which is preliminary data.</text>
</comment>
<proteinExistence type="predicted"/>
<dbReference type="NCBIfam" id="TIGR00149">
    <property type="entry name" value="TIGR00149_YjbQ"/>
    <property type="match status" value="1"/>
</dbReference>
<evidence type="ECO:0000313" key="2">
    <source>
        <dbReference type="Proteomes" id="UP000807716"/>
    </source>
</evidence>
<dbReference type="AlphaFoldDB" id="A0A9P6UCZ1"/>
<dbReference type="EMBL" id="JAAAJB010000010">
    <property type="protein sequence ID" value="KAG0270189.1"/>
    <property type="molecule type" value="Genomic_DNA"/>
</dbReference>
<keyword evidence="2" id="KW-1185">Reference proteome</keyword>
<dbReference type="SUPFAM" id="SSF111038">
    <property type="entry name" value="YjbQ-like"/>
    <property type="match status" value="1"/>
</dbReference>
<dbReference type="InterPro" id="IPR035917">
    <property type="entry name" value="YjbQ-like_sf"/>
</dbReference>
<dbReference type="PANTHER" id="PTHR30615">
    <property type="entry name" value="UNCHARACTERIZED PROTEIN YJBQ-RELATED"/>
    <property type="match status" value="1"/>
</dbReference>
<accession>A0A9P6UCZ1</accession>
<organism evidence="1 2">
    <name type="scientific">Actinomortierella ambigua</name>
    <dbReference type="NCBI Taxonomy" id="1343610"/>
    <lineage>
        <taxon>Eukaryota</taxon>
        <taxon>Fungi</taxon>
        <taxon>Fungi incertae sedis</taxon>
        <taxon>Mucoromycota</taxon>
        <taxon>Mortierellomycotina</taxon>
        <taxon>Mortierellomycetes</taxon>
        <taxon>Mortierellales</taxon>
        <taxon>Mortierellaceae</taxon>
        <taxon>Actinomortierella</taxon>
    </lineage>
</organism>
<protein>
    <recommendedName>
        <fullName evidence="3">Secondary thiamine-phosphate synthase enzyme</fullName>
    </recommendedName>
</protein>
<sequence length="140" mass="15688">MTWSQATIKLGAKARGCHLITHEIERQIPDLRKFKVGMANVFVQHTSASLCLNENADPDVRKDLNNWLDRVAPENYPYIHADEGPDDMPGHLKSAMLGVSLNIPITNGRFNLGTWQGIYLCEHRDHASGRKIVVTLQGET</sequence>
<dbReference type="OrthoDB" id="10255963at2759"/>
<evidence type="ECO:0000313" key="1">
    <source>
        <dbReference type="EMBL" id="KAG0270189.1"/>
    </source>
</evidence>
<name>A0A9P6UCZ1_9FUNG</name>
<dbReference type="Pfam" id="PF01894">
    <property type="entry name" value="YjbQ"/>
    <property type="match status" value="1"/>
</dbReference>
<dbReference type="InterPro" id="IPR001602">
    <property type="entry name" value="UPF0047_YjbQ-like"/>
</dbReference>
<dbReference type="Proteomes" id="UP000807716">
    <property type="component" value="Unassembled WGS sequence"/>
</dbReference>
<evidence type="ECO:0008006" key="3">
    <source>
        <dbReference type="Google" id="ProtNLM"/>
    </source>
</evidence>
<dbReference type="Gene3D" id="2.60.120.460">
    <property type="entry name" value="YjbQ-like"/>
    <property type="match status" value="1"/>
</dbReference>
<dbReference type="PIRSF" id="PIRSF004681">
    <property type="entry name" value="UCP004681"/>
    <property type="match status" value="1"/>
</dbReference>
<reference evidence="1" key="1">
    <citation type="journal article" date="2020" name="Fungal Divers.">
        <title>Resolving the Mortierellaceae phylogeny through synthesis of multi-gene phylogenetics and phylogenomics.</title>
        <authorList>
            <person name="Vandepol N."/>
            <person name="Liber J."/>
            <person name="Desiro A."/>
            <person name="Na H."/>
            <person name="Kennedy M."/>
            <person name="Barry K."/>
            <person name="Grigoriev I.V."/>
            <person name="Miller A.N."/>
            <person name="O'Donnell K."/>
            <person name="Stajich J.E."/>
            <person name="Bonito G."/>
        </authorList>
    </citation>
    <scope>NUCLEOTIDE SEQUENCE</scope>
    <source>
        <strain evidence="1">BC1065</strain>
    </source>
</reference>
<dbReference type="PROSITE" id="PS01314">
    <property type="entry name" value="UPF0047"/>
    <property type="match status" value="1"/>
</dbReference>